<dbReference type="PRINTS" id="PR00368">
    <property type="entry name" value="FADPNR"/>
</dbReference>
<proteinExistence type="inferred from homology"/>
<dbReference type="InterPro" id="IPR036188">
    <property type="entry name" value="FAD/NAD-bd_sf"/>
</dbReference>
<feature type="domain" description="FAD/NAD(P)-binding" evidence="4">
    <location>
        <begin position="6"/>
        <end position="293"/>
    </location>
</feature>
<dbReference type="Gene3D" id="3.50.50.60">
    <property type="entry name" value="FAD/NAD(P)-binding domain"/>
    <property type="match status" value="2"/>
</dbReference>
<evidence type="ECO:0000256" key="2">
    <source>
        <dbReference type="ARBA" id="ARBA00023002"/>
    </source>
</evidence>
<dbReference type="InterPro" id="IPR050097">
    <property type="entry name" value="Ferredoxin-NADP_redctase_2"/>
</dbReference>
<dbReference type="EMBL" id="CP061799">
    <property type="protein sequence ID" value="QTA78977.1"/>
    <property type="molecule type" value="Genomic_DNA"/>
</dbReference>
<dbReference type="Proteomes" id="UP000663720">
    <property type="component" value="Chromosome"/>
</dbReference>
<evidence type="ECO:0000313" key="5">
    <source>
        <dbReference type="EMBL" id="QTA78977.1"/>
    </source>
</evidence>
<evidence type="ECO:0000256" key="3">
    <source>
        <dbReference type="RuleBase" id="RU003880"/>
    </source>
</evidence>
<dbReference type="Pfam" id="PF07992">
    <property type="entry name" value="Pyr_redox_2"/>
    <property type="match status" value="1"/>
</dbReference>
<dbReference type="GO" id="GO:0019430">
    <property type="term" value="P:removal of superoxide radicals"/>
    <property type="evidence" value="ECO:0007669"/>
    <property type="project" value="UniProtKB-UniRule"/>
</dbReference>
<organism evidence="5 6">
    <name type="scientific">Desulfonema limicola</name>
    <dbReference type="NCBI Taxonomy" id="45656"/>
    <lineage>
        <taxon>Bacteria</taxon>
        <taxon>Pseudomonadati</taxon>
        <taxon>Thermodesulfobacteriota</taxon>
        <taxon>Desulfobacteria</taxon>
        <taxon>Desulfobacterales</taxon>
        <taxon>Desulfococcaceae</taxon>
        <taxon>Desulfonema</taxon>
    </lineage>
</organism>
<protein>
    <recommendedName>
        <fullName evidence="3">Thioredoxin reductase</fullName>
        <ecNumber evidence="3">1.8.1.9</ecNumber>
    </recommendedName>
</protein>
<keyword evidence="3" id="KW-0676">Redox-active center</keyword>
<keyword evidence="6" id="KW-1185">Reference proteome</keyword>
<dbReference type="SUPFAM" id="SSF51905">
    <property type="entry name" value="FAD/NAD(P)-binding domain"/>
    <property type="match status" value="1"/>
</dbReference>
<comment type="catalytic activity">
    <reaction evidence="3">
        <text>[thioredoxin]-dithiol + NADP(+) = [thioredoxin]-disulfide + NADPH + H(+)</text>
        <dbReference type="Rhea" id="RHEA:20345"/>
        <dbReference type="Rhea" id="RHEA-COMP:10698"/>
        <dbReference type="Rhea" id="RHEA-COMP:10700"/>
        <dbReference type="ChEBI" id="CHEBI:15378"/>
        <dbReference type="ChEBI" id="CHEBI:29950"/>
        <dbReference type="ChEBI" id="CHEBI:50058"/>
        <dbReference type="ChEBI" id="CHEBI:57783"/>
        <dbReference type="ChEBI" id="CHEBI:58349"/>
        <dbReference type="EC" id="1.8.1.9"/>
    </reaction>
</comment>
<dbReference type="InterPro" id="IPR023753">
    <property type="entry name" value="FAD/NAD-binding_dom"/>
</dbReference>
<dbReference type="GO" id="GO:0004791">
    <property type="term" value="F:thioredoxin-disulfide reductase (NADPH) activity"/>
    <property type="evidence" value="ECO:0007669"/>
    <property type="project" value="UniProtKB-UniRule"/>
</dbReference>
<keyword evidence="2 3" id="KW-0560">Oxidoreductase</keyword>
<comment type="cofactor">
    <cofactor evidence="3">
        <name>FAD</name>
        <dbReference type="ChEBI" id="CHEBI:57692"/>
    </cofactor>
</comment>
<dbReference type="PRINTS" id="PR00469">
    <property type="entry name" value="PNDRDTASEII"/>
</dbReference>
<dbReference type="RefSeq" id="WP_207690779.1">
    <property type="nucleotide sequence ID" value="NZ_CP061799.1"/>
</dbReference>
<dbReference type="AlphaFoldDB" id="A0A975B551"/>
<keyword evidence="3" id="KW-0274">FAD</keyword>
<dbReference type="GO" id="GO:0005737">
    <property type="term" value="C:cytoplasm"/>
    <property type="evidence" value="ECO:0007669"/>
    <property type="project" value="InterPro"/>
</dbReference>
<dbReference type="NCBIfam" id="TIGR01292">
    <property type="entry name" value="TRX_reduct"/>
    <property type="match status" value="1"/>
</dbReference>
<evidence type="ECO:0000259" key="4">
    <source>
        <dbReference type="Pfam" id="PF07992"/>
    </source>
</evidence>
<evidence type="ECO:0000313" key="6">
    <source>
        <dbReference type="Proteomes" id="UP000663720"/>
    </source>
</evidence>
<dbReference type="PANTHER" id="PTHR48105">
    <property type="entry name" value="THIOREDOXIN REDUCTASE 1-RELATED-RELATED"/>
    <property type="match status" value="1"/>
</dbReference>
<name>A0A975B551_9BACT</name>
<keyword evidence="1 3" id="KW-0285">Flavoprotein</keyword>
<comment type="similarity">
    <text evidence="3">Belongs to the class-II pyridine nucleotide-disulfide oxidoreductase family.</text>
</comment>
<dbReference type="KEGG" id="dli:dnl_12240"/>
<dbReference type="InterPro" id="IPR005982">
    <property type="entry name" value="Thioredox_Rdtase"/>
</dbReference>
<dbReference type="EC" id="1.8.1.9" evidence="3"/>
<gene>
    <name evidence="5" type="primary">trxB1</name>
    <name evidence="5" type="ORF">dnl_12240</name>
</gene>
<evidence type="ECO:0000256" key="1">
    <source>
        <dbReference type="ARBA" id="ARBA00022630"/>
    </source>
</evidence>
<comment type="subunit">
    <text evidence="3">Homodimer.</text>
</comment>
<sequence length="308" mass="32883">MIIADYDLVIIGGGPAGLTAGLYSARARLNTILIEQAITGGQVMITDWVENYPGFPKGITGMELVRNMTEQAQEFGLKIEYDQVLSIDNISAPVKTLVLNNKTITAKAVIIATGASPRRLGIPGEAMFFGKGISSCATCDGPLYKDKVVVAVGGGDTAVQESVFLTKFAKKVYLVHRRDELRAAKILQERALANEKIEILWDTVVTGVSGLTHVETVNLKNLKTGEAKTLGTDGLFVWIGILPNADFLDDSIKKDEFGFIITDAGMAASIPGIFAAGDIRKTPLRQIATAVGDAAIAAVSAEHYLETL</sequence>
<reference evidence="5" key="1">
    <citation type="journal article" date="2021" name="Microb. Physiol.">
        <title>Proteogenomic Insights into the Physiology of Marine, Sulfate-Reducing, Filamentous Desulfonema limicola and Desulfonema magnum.</title>
        <authorList>
            <person name="Schnaars V."/>
            <person name="Wohlbrand L."/>
            <person name="Scheve S."/>
            <person name="Hinrichs C."/>
            <person name="Reinhardt R."/>
            <person name="Rabus R."/>
        </authorList>
    </citation>
    <scope>NUCLEOTIDE SEQUENCE</scope>
    <source>
        <strain evidence="5">5ac10</strain>
    </source>
</reference>
<accession>A0A975B551</accession>